<dbReference type="SUPFAM" id="SSF46565">
    <property type="entry name" value="Chaperone J-domain"/>
    <property type="match status" value="1"/>
</dbReference>
<dbReference type="InterPro" id="IPR036869">
    <property type="entry name" value="J_dom_sf"/>
</dbReference>
<gene>
    <name evidence="3" type="ORF">PV11_00020</name>
</gene>
<dbReference type="Gene3D" id="1.10.287.110">
    <property type="entry name" value="DnaJ domain"/>
    <property type="match status" value="1"/>
</dbReference>
<feature type="region of interest" description="Disordered" evidence="1">
    <location>
        <begin position="27"/>
        <end position="61"/>
    </location>
</feature>
<feature type="compositionally biased region" description="Polar residues" evidence="1">
    <location>
        <begin position="33"/>
        <end position="43"/>
    </location>
</feature>
<feature type="domain" description="J" evidence="2">
    <location>
        <begin position="73"/>
        <end position="164"/>
    </location>
</feature>
<evidence type="ECO:0000313" key="3">
    <source>
        <dbReference type="EMBL" id="KIV84229.1"/>
    </source>
</evidence>
<feature type="compositionally biased region" description="Basic and acidic residues" evidence="1">
    <location>
        <begin position="168"/>
        <end position="187"/>
    </location>
</feature>
<dbReference type="AlphaFoldDB" id="A0A0D1YS17"/>
<evidence type="ECO:0000256" key="1">
    <source>
        <dbReference type="SAM" id="MobiDB-lite"/>
    </source>
</evidence>
<feature type="region of interest" description="Disordered" evidence="1">
    <location>
        <begin position="168"/>
        <end position="224"/>
    </location>
</feature>
<reference evidence="3 4" key="1">
    <citation type="submission" date="2015-01" db="EMBL/GenBank/DDBJ databases">
        <title>The Genome Sequence of Exophiala sideris CBS121828.</title>
        <authorList>
            <consortium name="The Broad Institute Genomics Platform"/>
            <person name="Cuomo C."/>
            <person name="de Hoog S."/>
            <person name="Gorbushina A."/>
            <person name="Stielow B."/>
            <person name="Teixiera M."/>
            <person name="Abouelleil A."/>
            <person name="Chapman S.B."/>
            <person name="Priest M."/>
            <person name="Young S.K."/>
            <person name="Wortman J."/>
            <person name="Nusbaum C."/>
            <person name="Birren B."/>
        </authorList>
    </citation>
    <scope>NUCLEOTIDE SEQUENCE [LARGE SCALE GENOMIC DNA]</scope>
    <source>
        <strain evidence="3 4">CBS 121828</strain>
    </source>
</reference>
<evidence type="ECO:0000313" key="4">
    <source>
        <dbReference type="Proteomes" id="UP000053599"/>
    </source>
</evidence>
<accession>A0A0D1YS17</accession>
<name>A0A0D1YS17_9EURO</name>
<dbReference type="CDD" id="cd06257">
    <property type="entry name" value="DnaJ"/>
    <property type="match status" value="1"/>
</dbReference>
<dbReference type="STRING" id="1016849.A0A0D1YS17"/>
<dbReference type="PROSITE" id="PS50076">
    <property type="entry name" value="DNAJ_2"/>
    <property type="match status" value="1"/>
</dbReference>
<dbReference type="Proteomes" id="UP000053599">
    <property type="component" value="Unassembled WGS sequence"/>
</dbReference>
<evidence type="ECO:0000259" key="2">
    <source>
        <dbReference type="PROSITE" id="PS50076"/>
    </source>
</evidence>
<feature type="compositionally biased region" description="Basic and acidic residues" evidence="1">
    <location>
        <begin position="214"/>
        <end position="223"/>
    </location>
</feature>
<dbReference type="HOGENOM" id="CLU_987064_0_0_1"/>
<sequence>MTDMGITYLSLDNLDVADESKLTVDSVADPNMSFPSPQPSASDSGAIPSHDGRKYNKAQRREVNRGLKCRVSDYYAILEVSSVADESQIRSAYHRLLFPSNVLVALSLEFSVVKPNLGKTKGDQEAFDKLDALNEQLENLRRANHHPQSWRLPKISRRKMEEYKKARTELVNGEDDHPTTTSEKADTRSGTTYKTTQATNSKAISSGSSLGGEPSDKREDLETRCWVPRPTKDGEKILGTDHFIKQIEGRGLPTYMVSNSSSKKEDPPTLLSYFQERKLVTA</sequence>
<dbReference type="EMBL" id="KN846951">
    <property type="protein sequence ID" value="KIV84229.1"/>
    <property type="molecule type" value="Genomic_DNA"/>
</dbReference>
<protein>
    <recommendedName>
        <fullName evidence="2">J domain-containing protein</fullName>
    </recommendedName>
</protein>
<proteinExistence type="predicted"/>
<feature type="compositionally biased region" description="Polar residues" evidence="1">
    <location>
        <begin position="188"/>
        <end position="208"/>
    </location>
</feature>
<feature type="compositionally biased region" description="Basic and acidic residues" evidence="1">
    <location>
        <begin position="50"/>
        <end position="61"/>
    </location>
</feature>
<organism evidence="3 4">
    <name type="scientific">Exophiala sideris</name>
    <dbReference type="NCBI Taxonomy" id="1016849"/>
    <lineage>
        <taxon>Eukaryota</taxon>
        <taxon>Fungi</taxon>
        <taxon>Dikarya</taxon>
        <taxon>Ascomycota</taxon>
        <taxon>Pezizomycotina</taxon>
        <taxon>Eurotiomycetes</taxon>
        <taxon>Chaetothyriomycetidae</taxon>
        <taxon>Chaetothyriales</taxon>
        <taxon>Herpotrichiellaceae</taxon>
        <taxon>Exophiala</taxon>
    </lineage>
</organism>
<dbReference type="InterPro" id="IPR001623">
    <property type="entry name" value="DnaJ_domain"/>
</dbReference>